<dbReference type="SFLD" id="SFLDS00003">
    <property type="entry name" value="Haloacid_Dehalogenase"/>
    <property type="match status" value="1"/>
</dbReference>
<comment type="caution">
    <text evidence="2">The sequence shown here is derived from an EMBL/GenBank/DDBJ whole genome shotgun (WGS) entry which is preliminary data.</text>
</comment>
<dbReference type="InterPro" id="IPR050155">
    <property type="entry name" value="HAD-like_hydrolase_sf"/>
</dbReference>
<dbReference type="SUPFAM" id="SSF56784">
    <property type="entry name" value="HAD-like"/>
    <property type="match status" value="1"/>
</dbReference>
<name>A0A3N2BZK2_9MICO</name>
<evidence type="ECO:0000256" key="1">
    <source>
        <dbReference type="SAM" id="MobiDB-lite"/>
    </source>
</evidence>
<dbReference type="Gene3D" id="3.40.50.1000">
    <property type="entry name" value="HAD superfamily/HAD-like"/>
    <property type="match status" value="1"/>
</dbReference>
<dbReference type="EMBL" id="RKHL01000001">
    <property type="protein sequence ID" value="ROR80695.1"/>
    <property type="molecule type" value="Genomic_DNA"/>
</dbReference>
<dbReference type="RefSeq" id="WP_234994077.1">
    <property type="nucleotide sequence ID" value="NZ_FXAP01000003.1"/>
</dbReference>
<dbReference type="GO" id="GO:0005829">
    <property type="term" value="C:cytosol"/>
    <property type="evidence" value="ECO:0007669"/>
    <property type="project" value="TreeGrafter"/>
</dbReference>
<reference evidence="2 3" key="1">
    <citation type="submission" date="2018-11" db="EMBL/GenBank/DDBJ databases">
        <title>Sequencing the genomes of 1000 actinobacteria strains.</title>
        <authorList>
            <person name="Klenk H.-P."/>
        </authorList>
    </citation>
    <scope>NUCLEOTIDE SEQUENCE [LARGE SCALE GENOMIC DNA]</scope>
    <source>
        <strain evidence="2 3">DSM 14012</strain>
    </source>
</reference>
<feature type="compositionally biased region" description="Polar residues" evidence="1">
    <location>
        <begin position="1"/>
        <end position="12"/>
    </location>
</feature>
<evidence type="ECO:0000313" key="2">
    <source>
        <dbReference type="EMBL" id="ROR80695.1"/>
    </source>
</evidence>
<gene>
    <name evidence="2" type="ORF">EDD42_0738</name>
</gene>
<evidence type="ECO:0000313" key="3">
    <source>
        <dbReference type="Proteomes" id="UP000266915"/>
    </source>
</evidence>
<dbReference type="PANTHER" id="PTHR43434">
    <property type="entry name" value="PHOSPHOGLYCOLATE PHOSPHATASE"/>
    <property type="match status" value="1"/>
</dbReference>
<dbReference type="InterPro" id="IPR036412">
    <property type="entry name" value="HAD-like_sf"/>
</dbReference>
<dbReference type="SFLD" id="SFLDG01129">
    <property type="entry name" value="C1.5:_HAD__Beta-PGM__Phosphata"/>
    <property type="match status" value="1"/>
</dbReference>
<sequence length="266" mass="27519">MTSIDRPQQDSTAAPDLDDDVETDLADLDDLEGGFDDAHEDDLLLELVVLDLAGTTVSDDGVVEDAFRVAAETIGIDTEDALDAAIELVRDTMGQSKLDVFLMLTDGDEARAASGNATFEEAYERLVGEGRVEAIPGAEDTVRRLRELGVGVVFTTGFAPATRDALLANLGWSELADDALSPADAGRGRPAPDLPLTALLRFGASAVDTVVVVGDTASDMLSGVNAGAGLVVGVLTGAHDEETLLAAGADEIITSIAELPALLGLD</sequence>
<dbReference type="AlphaFoldDB" id="A0A3N2BZK2"/>
<protein>
    <submittedName>
        <fullName evidence="2">Phosphonatase-like hydrolase</fullName>
    </submittedName>
</protein>
<proteinExistence type="predicted"/>
<dbReference type="PANTHER" id="PTHR43434:SF19">
    <property type="entry name" value="PHOSPHONOACETALDEHYDE HYDROLASE"/>
    <property type="match status" value="1"/>
</dbReference>
<dbReference type="Proteomes" id="UP000266915">
    <property type="component" value="Unassembled WGS sequence"/>
</dbReference>
<accession>A0A3N2BZK2</accession>
<dbReference type="GO" id="GO:0006281">
    <property type="term" value="P:DNA repair"/>
    <property type="evidence" value="ECO:0007669"/>
    <property type="project" value="TreeGrafter"/>
</dbReference>
<dbReference type="GO" id="GO:0008967">
    <property type="term" value="F:phosphoglycolate phosphatase activity"/>
    <property type="evidence" value="ECO:0007669"/>
    <property type="project" value="TreeGrafter"/>
</dbReference>
<dbReference type="InterPro" id="IPR023214">
    <property type="entry name" value="HAD_sf"/>
</dbReference>
<keyword evidence="2" id="KW-0378">Hydrolase</keyword>
<feature type="region of interest" description="Disordered" evidence="1">
    <location>
        <begin position="1"/>
        <end position="20"/>
    </location>
</feature>
<dbReference type="Pfam" id="PF00702">
    <property type="entry name" value="Hydrolase"/>
    <property type="match status" value="1"/>
</dbReference>
<keyword evidence="3" id="KW-1185">Reference proteome</keyword>
<organism evidence="2 3">
    <name type="scientific">Plantibacter flavus</name>
    <dbReference type="NCBI Taxonomy" id="150123"/>
    <lineage>
        <taxon>Bacteria</taxon>
        <taxon>Bacillati</taxon>
        <taxon>Actinomycetota</taxon>
        <taxon>Actinomycetes</taxon>
        <taxon>Micrococcales</taxon>
        <taxon>Microbacteriaceae</taxon>
        <taxon>Plantibacter</taxon>
    </lineage>
</organism>